<organism evidence="2 3">
    <name type="scientific">Cerrena zonata</name>
    <dbReference type="NCBI Taxonomy" id="2478898"/>
    <lineage>
        <taxon>Eukaryota</taxon>
        <taxon>Fungi</taxon>
        <taxon>Dikarya</taxon>
        <taxon>Basidiomycota</taxon>
        <taxon>Agaricomycotina</taxon>
        <taxon>Agaricomycetes</taxon>
        <taxon>Polyporales</taxon>
        <taxon>Cerrenaceae</taxon>
        <taxon>Cerrena</taxon>
    </lineage>
</organism>
<dbReference type="AlphaFoldDB" id="A0AAW0FVZ2"/>
<proteinExistence type="predicted"/>
<name>A0AAW0FVZ2_9APHY</name>
<accession>A0AAW0FVZ2</accession>
<comment type="caution">
    <text evidence="2">The sequence shown here is derived from an EMBL/GenBank/DDBJ whole genome shotgun (WGS) entry which is preliminary data.</text>
</comment>
<dbReference type="Proteomes" id="UP001385951">
    <property type="component" value="Unassembled WGS sequence"/>
</dbReference>
<feature type="chain" id="PRO_5043508359" evidence="1">
    <location>
        <begin position="21"/>
        <end position="150"/>
    </location>
</feature>
<protein>
    <submittedName>
        <fullName evidence="2">Uncharacterized protein</fullName>
    </submittedName>
</protein>
<gene>
    <name evidence="2" type="ORF">QCA50_015243</name>
</gene>
<dbReference type="EMBL" id="JASBNA010000040">
    <property type="protein sequence ID" value="KAK7681511.1"/>
    <property type="molecule type" value="Genomic_DNA"/>
</dbReference>
<evidence type="ECO:0000256" key="1">
    <source>
        <dbReference type="SAM" id="SignalP"/>
    </source>
</evidence>
<evidence type="ECO:0000313" key="3">
    <source>
        <dbReference type="Proteomes" id="UP001385951"/>
    </source>
</evidence>
<reference evidence="2 3" key="1">
    <citation type="submission" date="2022-09" db="EMBL/GenBank/DDBJ databases">
        <authorList>
            <person name="Palmer J.M."/>
        </authorList>
    </citation>
    <scope>NUCLEOTIDE SEQUENCE [LARGE SCALE GENOMIC DNA]</scope>
    <source>
        <strain evidence="2 3">DSM 7382</strain>
    </source>
</reference>
<feature type="signal peptide" evidence="1">
    <location>
        <begin position="1"/>
        <end position="20"/>
    </location>
</feature>
<evidence type="ECO:0000313" key="2">
    <source>
        <dbReference type="EMBL" id="KAK7681511.1"/>
    </source>
</evidence>
<sequence>MLSRIIVVIFVALSAVFVHAAPLGKRQVGDQQCNIDRLKIVTDLIQAQNTTKTLTIQLGTDPAGIKSIGAVSDGLDNAQSAIIDIVNALVSGQQAPASARQQVADGLNAAATALASINSTDTRITSNLGQLQTQLTAAGQAGDAVLADCK</sequence>
<keyword evidence="3" id="KW-1185">Reference proteome</keyword>
<keyword evidence="1" id="KW-0732">Signal</keyword>